<evidence type="ECO:0000313" key="3">
    <source>
        <dbReference type="Proteomes" id="UP000562027"/>
    </source>
</evidence>
<evidence type="ECO:0000256" key="1">
    <source>
        <dbReference type="SAM" id="SignalP"/>
    </source>
</evidence>
<comment type="caution">
    <text evidence="2">The sequence shown here is derived from an EMBL/GenBank/DDBJ whole genome shotgun (WGS) entry which is preliminary data.</text>
</comment>
<feature type="signal peptide" evidence="1">
    <location>
        <begin position="1"/>
        <end position="25"/>
    </location>
</feature>
<sequence length="524" mass="54073">MRLNRIGFSALAAATLLAMAGTAQAAGPVDVDSPDPAKPVRFAPSRPAAVEMNWTPLGLPNGAKIAMLGGSYLMAVDEDWGFGPSVYGSAKGGYGGIFTVGLTAQRRWRVGQHTHLAAGLYAGAGGGLSSDQIRFGGGLMLRPELSIRTEMGDWYAGLGVAMIRFPSGNVSDTSYSLTLGRATSFASFSPSDAGRRGRAGARTGLGFDEIMLYGGVVKPSSSTVNRSGVPSGKRMGAAGADVRQYIADGSWWGVEAAGAAQGGADGYMEILANAGQDWGLGTPNLRLGGQLGLGLAGGGNVDTGSGWLWRAGPTLRWVTPWGPALRLEGGWTQAVRGHFSGSFVRVGLAMPLDITPSTSAAWSGLDVDEGVVRVSQIFASLQYLPDVKFKDGSSEAITQYNMVMTRELAPHWYGVAQAGSAAVGRAGAYSIGLFGLGAQSSPLKLGGSGQLRFGAEALVGAAGGGGVVVGGGAVGQGELWGQWEGERLRLRAGLGQWRSLRHPEQQSSGLLNLSIGYAYGTLAR</sequence>
<dbReference type="EMBL" id="JACHLP010000010">
    <property type="protein sequence ID" value="MBB4845630.1"/>
    <property type="molecule type" value="Genomic_DNA"/>
</dbReference>
<protein>
    <submittedName>
        <fullName evidence="2">Uncharacterized protein</fullName>
    </submittedName>
</protein>
<keyword evidence="1" id="KW-0732">Signal</keyword>
<reference evidence="2 3" key="1">
    <citation type="submission" date="2020-08" db="EMBL/GenBank/DDBJ databases">
        <title>Functional genomics of gut bacteria from endangered species of beetles.</title>
        <authorList>
            <person name="Carlos-Shanley C."/>
        </authorList>
    </citation>
    <scope>NUCLEOTIDE SEQUENCE [LARGE SCALE GENOMIC DNA]</scope>
    <source>
        <strain evidence="2 3">S00239</strain>
    </source>
</reference>
<name>A0A840LBU3_9BURK</name>
<dbReference type="Proteomes" id="UP000562027">
    <property type="component" value="Unassembled WGS sequence"/>
</dbReference>
<accession>A0A840LBU3</accession>
<gene>
    <name evidence="2" type="ORF">HNP55_004182</name>
</gene>
<keyword evidence="3" id="KW-1185">Reference proteome</keyword>
<dbReference type="RefSeq" id="WP_184303782.1">
    <property type="nucleotide sequence ID" value="NZ_JACHLP010000010.1"/>
</dbReference>
<proteinExistence type="predicted"/>
<dbReference type="AlphaFoldDB" id="A0A840LBU3"/>
<organism evidence="2 3">
    <name type="scientific">Roseateles oligotrophus</name>
    <dbReference type="NCBI Taxonomy" id="1769250"/>
    <lineage>
        <taxon>Bacteria</taxon>
        <taxon>Pseudomonadati</taxon>
        <taxon>Pseudomonadota</taxon>
        <taxon>Betaproteobacteria</taxon>
        <taxon>Burkholderiales</taxon>
        <taxon>Sphaerotilaceae</taxon>
        <taxon>Roseateles</taxon>
    </lineage>
</organism>
<feature type="chain" id="PRO_5033034806" evidence="1">
    <location>
        <begin position="26"/>
        <end position="524"/>
    </location>
</feature>
<evidence type="ECO:0000313" key="2">
    <source>
        <dbReference type="EMBL" id="MBB4845630.1"/>
    </source>
</evidence>